<dbReference type="Gene3D" id="1.25.40.20">
    <property type="entry name" value="Ankyrin repeat-containing domain"/>
    <property type="match status" value="3"/>
</dbReference>
<evidence type="ECO:0000256" key="1">
    <source>
        <dbReference type="ARBA" id="ARBA00004645"/>
    </source>
</evidence>
<feature type="region of interest" description="Disordered" evidence="6">
    <location>
        <begin position="906"/>
        <end position="936"/>
    </location>
</feature>
<evidence type="ECO:0000256" key="6">
    <source>
        <dbReference type="SAM" id="MobiDB-lite"/>
    </source>
</evidence>
<feature type="compositionally biased region" description="Basic and acidic residues" evidence="6">
    <location>
        <begin position="522"/>
        <end position="531"/>
    </location>
</feature>
<dbReference type="PROSITE" id="PS50088">
    <property type="entry name" value="ANK_REPEAT"/>
    <property type="match status" value="4"/>
</dbReference>
<dbReference type="PROSITE" id="PS50297">
    <property type="entry name" value="ANK_REP_REGION"/>
    <property type="match status" value="4"/>
</dbReference>
<dbReference type="InterPro" id="IPR002110">
    <property type="entry name" value="Ankyrin_rpt"/>
</dbReference>
<feature type="region of interest" description="Disordered" evidence="6">
    <location>
        <begin position="1095"/>
        <end position="1120"/>
    </location>
</feature>
<evidence type="ECO:0000313" key="8">
    <source>
        <dbReference type="Proteomes" id="UP001623349"/>
    </source>
</evidence>
<feature type="compositionally biased region" description="Pro residues" evidence="6">
    <location>
        <begin position="504"/>
        <end position="516"/>
    </location>
</feature>
<feature type="region of interest" description="Disordered" evidence="6">
    <location>
        <begin position="599"/>
        <end position="622"/>
    </location>
</feature>
<proteinExistence type="predicted"/>
<feature type="region of interest" description="Disordered" evidence="6">
    <location>
        <begin position="753"/>
        <end position="783"/>
    </location>
</feature>
<feature type="region of interest" description="Disordered" evidence="6">
    <location>
        <begin position="829"/>
        <end position="871"/>
    </location>
</feature>
<evidence type="ECO:0000256" key="2">
    <source>
        <dbReference type="ARBA" id="ARBA00022737"/>
    </source>
</evidence>
<evidence type="ECO:0000256" key="3">
    <source>
        <dbReference type="ARBA" id="ARBA00022740"/>
    </source>
</evidence>
<feature type="region of interest" description="Disordered" evidence="6">
    <location>
        <begin position="447"/>
        <end position="467"/>
    </location>
</feature>
<dbReference type="Pfam" id="PF00023">
    <property type="entry name" value="Ank"/>
    <property type="match status" value="1"/>
</dbReference>
<dbReference type="Proteomes" id="UP001623349">
    <property type="component" value="Unassembled WGS sequence"/>
</dbReference>
<evidence type="ECO:0000313" key="7">
    <source>
        <dbReference type="EMBL" id="GAB1285237.1"/>
    </source>
</evidence>
<dbReference type="PANTHER" id="PTHR24153:SF0">
    <property type="entry name" value="ESPIN-LIKE PROTEIN"/>
    <property type="match status" value="1"/>
</dbReference>
<keyword evidence="8" id="KW-1185">Reference proteome</keyword>
<comment type="caution">
    <text evidence="7">The sequence shown here is derived from an EMBL/GenBank/DDBJ whole genome shotgun (WGS) entry which is preliminary data.</text>
</comment>
<accession>A0ABQ0EDV1</accession>
<feature type="region of interest" description="Disordered" evidence="6">
    <location>
        <begin position="484"/>
        <end position="549"/>
    </location>
</feature>
<feature type="repeat" description="ANK" evidence="5">
    <location>
        <begin position="344"/>
        <end position="371"/>
    </location>
</feature>
<feature type="repeat" description="ANK" evidence="5">
    <location>
        <begin position="172"/>
        <end position="194"/>
    </location>
</feature>
<sequence length="1146" mass="123796">MEAQQALVASKDGDVATLERLLEAGALRADITDDLGAGLVHHATRAGHLDCVKFLVQRAKLPGNQQAHNGATPVHDAAATGNLAELCWLVRDGGCGLQDQDASGVSPLHLAARFGHPALVEWLLCEGHAATLETLEGALPLHHAAVSGDLTCLKLLTAAHSRDDGVNQRTCSGASPLYLACQEGHLHLAQFLVKDCGADVRLRALDGMSSLHAAAARGHYSLVVWLGLRLSLLSCQLDVRVSGMIGDVTTVVAHSRAEVICPPRPSDCVSVGTVCSEEEVATGPQGHRARKAILDGEMSKVPLPVNLVTNHPADPTQQNQRQSRMSTFHEVTFTDIGLTARDNEGATALHFAARGGHTPILDRLLLMGAPIMRDSWGGTPLHDAAENGHMECCQTLLSHHVDPFLRDEDGYTAIDLAEYHGHQDCAQFLREMSRPPKAVAMMNFISGTTPSGQGDPPCSEGRPGAPFIDVGKLELERAGDFLGRSLVSGRTGGDGPRSQVPVLMTPPPPPFPPPPLLAAKLSLEDERRGDSGPRSPSSCALQGPEVEARDSHNGLAALQLDGLPSGDLDMLVPTQDERGRPIPEWKRQVMVRKLQARLGAEQPPEDQDQSQRQDSGPTPAEQATWRYSQTHQAILGPFGELLTEDDLVYLEKQINDLQLRRRCQEYESELGRLAAQLQALLPEPLVSITVNSHFLPRAPGLDDEEAPVLGPELEASEEPGKAEPRGQPLPFWCSHIGRLVRSMSLLLKGMNGLAQGEEKPPAPVPQDPGKETIAGPSRSEAQREIQECGVSVRTLRGNFEFAPDLSCTSNSGPCELGARPGQCLRDCWSAPPQPRGDPIGGEVRPGDTEEASDSGISCEEAPSEAGAGPGLDLASLRKERIVMLFLGHWKKSAYTPALRTAACRTLEAQRARSRAPEAAGSPRPPSPQPSDGPRLGHLWQQRGIITHLLGTWKAIMAHVPARQLRRLSRRARGPLSPEQFLPHVDGAPVPYNSLSLDLFMLGYFQLLECDLPAEERKMRHLLCFEVFEHLGAHGWEAVRAFHKAVTDEVAAGRRAWTDGFEDIKARFFGSSQGPPWDVEPGRKLGLTPLGSLPHAALPGRGPEPAAPRLGSDPERSSFNSGDICGYIDRSFAFWKEKEAEMFNFGE</sequence>
<dbReference type="InterPro" id="IPR036770">
    <property type="entry name" value="Ankyrin_rpt-contain_sf"/>
</dbReference>
<dbReference type="Pfam" id="PF12796">
    <property type="entry name" value="Ank_2"/>
    <property type="match status" value="3"/>
</dbReference>
<name>A0ABQ0EDV1_APOSI</name>
<gene>
    <name evidence="7" type="ORF">APTSU1_000046700</name>
</gene>
<protein>
    <submittedName>
        <fullName evidence="7">Espin-like protein</fullName>
    </submittedName>
</protein>
<dbReference type="InterPro" id="IPR052420">
    <property type="entry name" value="Espin/Espin-like"/>
</dbReference>
<keyword evidence="3" id="KW-1009">Hearing</keyword>
<evidence type="ECO:0000256" key="4">
    <source>
        <dbReference type="ARBA" id="ARBA00023043"/>
    </source>
</evidence>
<dbReference type="PANTHER" id="PTHR24153">
    <property type="entry name" value="ESPIN"/>
    <property type="match status" value="1"/>
</dbReference>
<comment type="subcellular location">
    <subcellularLocation>
        <location evidence="1">Cell projection</location>
        <location evidence="1">Stereocilium</location>
    </subcellularLocation>
</comment>
<organism evidence="7 8">
    <name type="scientific">Apodemus speciosus</name>
    <name type="common">Large Japanese field mouse</name>
    <dbReference type="NCBI Taxonomy" id="105296"/>
    <lineage>
        <taxon>Eukaryota</taxon>
        <taxon>Metazoa</taxon>
        <taxon>Chordata</taxon>
        <taxon>Craniata</taxon>
        <taxon>Vertebrata</taxon>
        <taxon>Euteleostomi</taxon>
        <taxon>Mammalia</taxon>
        <taxon>Eutheria</taxon>
        <taxon>Euarchontoglires</taxon>
        <taxon>Glires</taxon>
        <taxon>Rodentia</taxon>
        <taxon>Myomorpha</taxon>
        <taxon>Muroidea</taxon>
        <taxon>Muridae</taxon>
        <taxon>Murinae</taxon>
        <taxon>Apodemus</taxon>
    </lineage>
</organism>
<reference evidence="7 8" key="1">
    <citation type="submission" date="2024-08" db="EMBL/GenBank/DDBJ databases">
        <title>The draft genome of Apodemus speciosus.</title>
        <authorList>
            <person name="Nabeshima K."/>
            <person name="Suzuki S."/>
            <person name="Onuma M."/>
        </authorList>
    </citation>
    <scope>NUCLEOTIDE SEQUENCE [LARGE SCALE GENOMIC DNA]</scope>
    <source>
        <strain evidence="7">IB14-021</strain>
    </source>
</reference>
<feature type="repeat" description="ANK" evidence="5">
    <location>
        <begin position="376"/>
        <end position="408"/>
    </location>
</feature>
<dbReference type="SUPFAM" id="SSF48403">
    <property type="entry name" value="Ankyrin repeat"/>
    <property type="match status" value="2"/>
</dbReference>
<keyword evidence="2" id="KW-0677">Repeat</keyword>
<keyword evidence="4 5" id="KW-0040">ANK repeat</keyword>
<dbReference type="SMART" id="SM00248">
    <property type="entry name" value="ANK"/>
    <property type="match status" value="9"/>
</dbReference>
<evidence type="ECO:0000256" key="5">
    <source>
        <dbReference type="PROSITE-ProRule" id="PRU00023"/>
    </source>
</evidence>
<feature type="repeat" description="ANK" evidence="5">
    <location>
        <begin position="103"/>
        <end position="127"/>
    </location>
</feature>
<dbReference type="EMBL" id="BAAFST010000001">
    <property type="protein sequence ID" value="GAB1285237.1"/>
    <property type="molecule type" value="Genomic_DNA"/>
</dbReference>